<reference evidence="2 3" key="1">
    <citation type="submission" date="2018-10" db="EMBL/GenBank/DDBJ databases">
        <title>Genomic Encyclopedia of Archaeal and Bacterial Type Strains, Phase II (KMG-II): from individual species to whole genera.</title>
        <authorList>
            <person name="Goeker M."/>
        </authorList>
    </citation>
    <scope>NUCLEOTIDE SEQUENCE [LARGE SCALE GENOMIC DNA]</scope>
    <source>
        <strain evidence="2 3">DSM 14954</strain>
    </source>
</reference>
<accession>A0A660L7S1</accession>
<proteinExistence type="predicted"/>
<evidence type="ECO:0000313" key="2">
    <source>
        <dbReference type="EMBL" id="RKQ87620.1"/>
    </source>
</evidence>
<dbReference type="Proteomes" id="UP000278962">
    <property type="component" value="Unassembled WGS sequence"/>
</dbReference>
<dbReference type="EMBL" id="RBIL01000002">
    <property type="protein sequence ID" value="RKQ87620.1"/>
    <property type="molecule type" value="Genomic_DNA"/>
</dbReference>
<name>A0A660L7S1_9ACTN</name>
<feature type="region of interest" description="Disordered" evidence="1">
    <location>
        <begin position="1"/>
        <end position="22"/>
    </location>
</feature>
<dbReference type="AlphaFoldDB" id="A0A660L7S1"/>
<feature type="region of interest" description="Disordered" evidence="1">
    <location>
        <begin position="402"/>
        <end position="440"/>
    </location>
</feature>
<comment type="caution">
    <text evidence="2">The sequence shown here is derived from an EMBL/GenBank/DDBJ whole genome shotgun (WGS) entry which is preliminary data.</text>
</comment>
<gene>
    <name evidence="2" type="ORF">C8N24_5645</name>
</gene>
<keyword evidence="3" id="KW-1185">Reference proteome</keyword>
<dbReference type="RefSeq" id="WP_121256338.1">
    <property type="nucleotide sequence ID" value="NZ_RBIL01000002.1"/>
</dbReference>
<evidence type="ECO:0000313" key="3">
    <source>
        <dbReference type="Proteomes" id="UP000278962"/>
    </source>
</evidence>
<organism evidence="2 3">
    <name type="scientific">Solirubrobacter pauli</name>
    <dbReference type="NCBI Taxonomy" id="166793"/>
    <lineage>
        <taxon>Bacteria</taxon>
        <taxon>Bacillati</taxon>
        <taxon>Actinomycetota</taxon>
        <taxon>Thermoleophilia</taxon>
        <taxon>Solirubrobacterales</taxon>
        <taxon>Solirubrobacteraceae</taxon>
        <taxon>Solirubrobacter</taxon>
    </lineage>
</organism>
<protein>
    <submittedName>
        <fullName evidence="2">Uncharacterized protein</fullName>
    </submittedName>
</protein>
<dbReference type="OrthoDB" id="9883341at2"/>
<evidence type="ECO:0000256" key="1">
    <source>
        <dbReference type="SAM" id="MobiDB-lite"/>
    </source>
</evidence>
<sequence>MERLRANEPESSQPKAPTLRMSEPAILSLQRTAGNQAVCRAIAAGTLAREETADKPLSGVTVTPQKATLPLEAGTSITAAAKPAGVTGVKWTLEAGTASAAAGTKIDETTGVVSVDAKQPGGTLKAKATNAVSFGDAPFRVIEKPKDIASTASSVAGNYEAHFTHTFNSSGAGQSGLADANINEKFDSHSAKTPFGDDFQLTANAAGSKGWFLSSAGAMNTVDKVSISTAGIDAAPFVKNASNPSPAKALPQGFKMTQKLHARTLPSDTLEDAPFTTTEHVRELVEKDGKLAMRIGAGKASEHIPYVGPAVFRSAKADKTTVEASPAKPKSGKWAQNEVQVSVDGEGKNPKPTFSIQGEKLGCSVSASGVVKIGDTAGTITVRAGGTKSYDEVKITITAKAAAAGTPSSPHAALDPSVVGGEGGEERGDHQHAGNADEAA</sequence>